<gene>
    <name evidence="1" type="ORF">Golob_020245</name>
</gene>
<organism evidence="1 2">
    <name type="scientific">Gossypium lobatum</name>
    <dbReference type="NCBI Taxonomy" id="34289"/>
    <lineage>
        <taxon>Eukaryota</taxon>
        <taxon>Viridiplantae</taxon>
        <taxon>Streptophyta</taxon>
        <taxon>Embryophyta</taxon>
        <taxon>Tracheophyta</taxon>
        <taxon>Spermatophyta</taxon>
        <taxon>Magnoliopsida</taxon>
        <taxon>eudicotyledons</taxon>
        <taxon>Gunneridae</taxon>
        <taxon>Pentapetalae</taxon>
        <taxon>rosids</taxon>
        <taxon>malvids</taxon>
        <taxon>Malvales</taxon>
        <taxon>Malvaceae</taxon>
        <taxon>Malvoideae</taxon>
        <taxon>Gossypium</taxon>
    </lineage>
</organism>
<protein>
    <submittedName>
        <fullName evidence="1">Uncharacterized protein</fullName>
    </submittedName>
</protein>
<dbReference type="AlphaFoldDB" id="A0A7J8L9R6"/>
<reference evidence="1 2" key="1">
    <citation type="journal article" date="2019" name="Genome Biol. Evol.">
        <title>Insights into the evolution of the New World diploid cottons (Gossypium, subgenus Houzingenia) based on genome sequencing.</title>
        <authorList>
            <person name="Grover C.E."/>
            <person name="Arick M.A. 2nd"/>
            <person name="Thrash A."/>
            <person name="Conover J.L."/>
            <person name="Sanders W.S."/>
            <person name="Peterson D.G."/>
            <person name="Frelichowski J.E."/>
            <person name="Scheffler J.A."/>
            <person name="Scheffler B.E."/>
            <person name="Wendel J.F."/>
        </authorList>
    </citation>
    <scope>NUCLEOTIDE SEQUENCE [LARGE SCALE GENOMIC DNA]</scope>
    <source>
        <strain evidence="1">157</strain>
        <tissue evidence="1">Leaf</tissue>
    </source>
</reference>
<proteinExistence type="predicted"/>
<evidence type="ECO:0000313" key="1">
    <source>
        <dbReference type="EMBL" id="MBA0549195.1"/>
    </source>
</evidence>
<comment type="caution">
    <text evidence="1">The sequence shown here is derived from an EMBL/GenBank/DDBJ whole genome shotgun (WGS) entry which is preliminary data.</text>
</comment>
<dbReference type="Proteomes" id="UP000593572">
    <property type="component" value="Unassembled WGS sequence"/>
</dbReference>
<name>A0A7J8L9R6_9ROSI</name>
<dbReference type="EMBL" id="JABEZX010000001">
    <property type="protein sequence ID" value="MBA0549195.1"/>
    <property type="molecule type" value="Genomic_DNA"/>
</dbReference>
<accession>A0A7J8L9R6</accession>
<keyword evidence="2" id="KW-1185">Reference proteome</keyword>
<evidence type="ECO:0000313" key="2">
    <source>
        <dbReference type="Proteomes" id="UP000593572"/>
    </source>
</evidence>
<sequence>MGSEGRSTSTKDSYSQQRSLTICSRGICMFRG</sequence>